<keyword evidence="1" id="KW-0732">Signal</keyword>
<evidence type="ECO:0000313" key="3">
    <source>
        <dbReference type="Proteomes" id="UP001424741"/>
    </source>
</evidence>
<dbReference type="EMBL" id="BAABRL010000015">
    <property type="protein sequence ID" value="GAA5497466.1"/>
    <property type="molecule type" value="Genomic_DNA"/>
</dbReference>
<proteinExistence type="predicted"/>
<evidence type="ECO:0000256" key="1">
    <source>
        <dbReference type="SAM" id="SignalP"/>
    </source>
</evidence>
<comment type="caution">
    <text evidence="2">The sequence shown here is derived from an EMBL/GenBank/DDBJ whole genome shotgun (WGS) entry which is preliminary data.</text>
</comment>
<evidence type="ECO:0000313" key="2">
    <source>
        <dbReference type="EMBL" id="GAA5497466.1"/>
    </source>
</evidence>
<keyword evidence="3" id="KW-1185">Reference proteome</keyword>
<reference evidence="2 3" key="1">
    <citation type="submission" date="2024-02" db="EMBL/GenBank/DDBJ databases">
        <title>Rubritalea halochordaticola NBRC 107102.</title>
        <authorList>
            <person name="Ichikawa N."/>
            <person name="Katano-Makiyama Y."/>
            <person name="Hidaka K."/>
        </authorList>
    </citation>
    <scope>NUCLEOTIDE SEQUENCE [LARGE SCALE GENOMIC DNA]</scope>
    <source>
        <strain evidence="2 3">NBRC 107102</strain>
    </source>
</reference>
<dbReference type="Proteomes" id="UP001424741">
    <property type="component" value="Unassembled WGS sequence"/>
</dbReference>
<accession>A0ABP9V8S1</accession>
<sequence length="41" mass="4580">MKPLLTLSLLILAPAILKADPLPKEAQDLLDKKQEMISNHQ</sequence>
<protein>
    <submittedName>
        <fullName evidence="2">Uncharacterized protein</fullName>
    </submittedName>
</protein>
<gene>
    <name evidence="2" type="ORF">Rhal01_03662</name>
</gene>
<feature type="chain" id="PRO_5046728594" evidence="1">
    <location>
        <begin position="20"/>
        <end position="41"/>
    </location>
</feature>
<feature type="signal peptide" evidence="1">
    <location>
        <begin position="1"/>
        <end position="19"/>
    </location>
</feature>
<name>A0ABP9V8S1_9BACT</name>
<organism evidence="2 3">
    <name type="scientific">Rubritalea halochordaticola</name>
    <dbReference type="NCBI Taxonomy" id="714537"/>
    <lineage>
        <taxon>Bacteria</taxon>
        <taxon>Pseudomonadati</taxon>
        <taxon>Verrucomicrobiota</taxon>
        <taxon>Verrucomicrobiia</taxon>
        <taxon>Verrucomicrobiales</taxon>
        <taxon>Rubritaleaceae</taxon>
        <taxon>Rubritalea</taxon>
    </lineage>
</organism>